<gene>
    <name evidence="1" type="ORF">MRATA1EN1_LOCUS26331</name>
</gene>
<protein>
    <submittedName>
        <fullName evidence="1">Uncharacterized protein</fullName>
    </submittedName>
</protein>
<sequence length="79" mass="8544">MPRALPFPVIPRAQSGPAAPFPVMPRALPFPVMPRALPFPVIPRALRAAPASSPREAPDECVTSHRPPCAFLLPFPQAR</sequence>
<evidence type="ECO:0000313" key="2">
    <source>
        <dbReference type="Proteomes" id="UP001176941"/>
    </source>
</evidence>
<reference evidence="1" key="1">
    <citation type="submission" date="2023-04" db="EMBL/GenBank/DDBJ databases">
        <authorList>
            <consortium name="ELIXIR-Norway"/>
        </authorList>
    </citation>
    <scope>NUCLEOTIDE SEQUENCE [LARGE SCALE GENOMIC DNA]</scope>
</reference>
<dbReference type="Proteomes" id="UP001176941">
    <property type="component" value="Chromosome 6"/>
</dbReference>
<dbReference type="EMBL" id="OX459942">
    <property type="protein sequence ID" value="CAI9177369.1"/>
    <property type="molecule type" value="Genomic_DNA"/>
</dbReference>
<proteinExistence type="predicted"/>
<name>A0ABN8ZUD3_RANTA</name>
<accession>A0ABN8ZUD3</accession>
<organism evidence="1 2">
    <name type="scientific">Rangifer tarandus platyrhynchus</name>
    <name type="common">Svalbard reindeer</name>
    <dbReference type="NCBI Taxonomy" id="3082113"/>
    <lineage>
        <taxon>Eukaryota</taxon>
        <taxon>Metazoa</taxon>
        <taxon>Chordata</taxon>
        <taxon>Craniata</taxon>
        <taxon>Vertebrata</taxon>
        <taxon>Euteleostomi</taxon>
        <taxon>Mammalia</taxon>
        <taxon>Eutheria</taxon>
        <taxon>Laurasiatheria</taxon>
        <taxon>Artiodactyla</taxon>
        <taxon>Ruminantia</taxon>
        <taxon>Pecora</taxon>
        <taxon>Cervidae</taxon>
        <taxon>Odocoileinae</taxon>
        <taxon>Rangifer</taxon>
    </lineage>
</organism>
<evidence type="ECO:0000313" key="1">
    <source>
        <dbReference type="EMBL" id="CAI9177369.1"/>
    </source>
</evidence>
<keyword evidence="2" id="KW-1185">Reference proteome</keyword>